<dbReference type="AlphaFoldDB" id="A0A1E1W701"/>
<reference evidence="2" key="1">
    <citation type="submission" date="2015-09" db="EMBL/GenBank/DDBJ databases">
        <title>De novo assembly of Pectinophora gossypiella (Pink Bollworm) gut transcriptome.</title>
        <authorList>
            <person name="Tassone E.E."/>
        </authorList>
    </citation>
    <scope>NUCLEOTIDE SEQUENCE</scope>
</reference>
<feature type="non-terminal residue" evidence="2">
    <location>
        <position position="1"/>
    </location>
</feature>
<feature type="non-terminal residue" evidence="2">
    <location>
        <position position="273"/>
    </location>
</feature>
<evidence type="ECO:0000256" key="1">
    <source>
        <dbReference type="SAM" id="MobiDB-lite"/>
    </source>
</evidence>
<protein>
    <submittedName>
        <fullName evidence="2">Uncharacterized protein</fullName>
    </submittedName>
</protein>
<gene>
    <name evidence="2" type="ORF">g.17259</name>
</gene>
<dbReference type="EMBL" id="GDQN01008325">
    <property type="protein sequence ID" value="JAT82729.1"/>
    <property type="molecule type" value="Transcribed_RNA"/>
</dbReference>
<feature type="compositionally biased region" description="Polar residues" evidence="1">
    <location>
        <begin position="159"/>
        <end position="168"/>
    </location>
</feature>
<feature type="region of interest" description="Disordered" evidence="1">
    <location>
        <begin position="1"/>
        <end position="23"/>
    </location>
</feature>
<sequence>QDVSTTNAISTASPTSEVSTAKFQSSVGKEITNFKDSPMLNLRSAIPTEILNVPSSVPEEITGELDDISETTTVAADKLPLTVSENEVTLSEKTTKGPELIVEMTVSASSTATDAEVTTYRAPEIVVFPSSTQTAHEQATTAEVKSNIVTEITAQTEFSSLPIETSDQNPHENSEIIEKDKPVTTTSDPSSTELATTKISTPLESEIITVSRADPSGTDSQSFENIETTEFVLTPFGSSESATDAVELIKISVNPSQSAAIIEPAQPKKNNVL</sequence>
<name>A0A1E1W701_PECGO</name>
<proteinExistence type="predicted"/>
<dbReference type="OrthoDB" id="6132182at2759"/>
<feature type="compositionally biased region" description="Basic and acidic residues" evidence="1">
    <location>
        <begin position="169"/>
        <end position="182"/>
    </location>
</feature>
<feature type="region of interest" description="Disordered" evidence="1">
    <location>
        <begin position="159"/>
        <end position="200"/>
    </location>
</feature>
<evidence type="ECO:0000313" key="2">
    <source>
        <dbReference type="EMBL" id="JAT82729.1"/>
    </source>
</evidence>
<feature type="compositionally biased region" description="Polar residues" evidence="1">
    <location>
        <begin position="183"/>
        <end position="200"/>
    </location>
</feature>
<accession>A0A1E1W701</accession>
<organism evidence="2">
    <name type="scientific">Pectinophora gossypiella</name>
    <name type="common">Cotton pink bollworm</name>
    <name type="synonym">Depressaria gossypiella</name>
    <dbReference type="NCBI Taxonomy" id="13191"/>
    <lineage>
        <taxon>Eukaryota</taxon>
        <taxon>Metazoa</taxon>
        <taxon>Ecdysozoa</taxon>
        <taxon>Arthropoda</taxon>
        <taxon>Hexapoda</taxon>
        <taxon>Insecta</taxon>
        <taxon>Pterygota</taxon>
        <taxon>Neoptera</taxon>
        <taxon>Endopterygota</taxon>
        <taxon>Lepidoptera</taxon>
        <taxon>Glossata</taxon>
        <taxon>Ditrysia</taxon>
        <taxon>Gelechioidea</taxon>
        <taxon>Gelechiidae</taxon>
        <taxon>Apatetrinae</taxon>
        <taxon>Pectinophora</taxon>
    </lineage>
</organism>